<dbReference type="Pfam" id="PF17784">
    <property type="entry name" value="Sulfotransfer_4"/>
    <property type="match status" value="1"/>
</dbReference>
<dbReference type="InterPro" id="IPR040632">
    <property type="entry name" value="Sulfotransfer_4"/>
</dbReference>
<dbReference type="SUPFAM" id="SSF52540">
    <property type="entry name" value="P-loop containing nucleoside triphosphate hydrolases"/>
    <property type="match status" value="1"/>
</dbReference>
<dbReference type="EMBL" id="QBKP01000006">
    <property type="protein sequence ID" value="PTX49865.1"/>
    <property type="molecule type" value="Genomic_DNA"/>
</dbReference>
<evidence type="ECO:0008006" key="3">
    <source>
        <dbReference type="Google" id="ProtNLM"/>
    </source>
</evidence>
<dbReference type="RefSeq" id="WP_108128851.1">
    <property type="nucleotide sequence ID" value="NZ_QBKP01000006.1"/>
</dbReference>
<name>A0A2T6B1H4_9RHOB</name>
<comment type="caution">
    <text evidence="1">The sequence shown here is derived from an EMBL/GenBank/DDBJ whole genome shotgun (WGS) entry which is preliminary data.</text>
</comment>
<reference evidence="1 2" key="1">
    <citation type="submission" date="2018-04" db="EMBL/GenBank/DDBJ databases">
        <title>Genomic Encyclopedia of Archaeal and Bacterial Type Strains, Phase II (KMG-II): from individual species to whole genera.</title>
        <authorList>
            <person name="Goeker M."/>
        </authorList>
    </citation>
    <scope>NUCLEOTIDE SEQUENCE [LARGE SCALE GENOMIC DNA]</scope>
    <source>
        <strain evidence="1 2">DSM 21823</strain>
    </source>
</reference>
<evidence type="ECO:0000313" key="1">
    <source>
        <dbReference type="EMBL" id="PTX49865.1"/>
    </source>
</evidence>
<organism evidence="1 2">
    <name type="scientific">Gemmobacter caeni</name>
    <dbReference type="NCBI Taxonomy" id="589035"/>
    <lineage>
        <taxon>Bacteria</taxon>
        <taxon>Pseudomonadati</taxon>
        <taxon>Pseudomonadota</taxon>
        <taxon>Alphaproteobacteria</taxon>
        <taxon>Rhodobacterales</taxon>
        <taxon>Paracoccaceae</taxon>
        <taxon>Gemmobacter</taxon>
    </lineage>
</organism>
<dbReference type="AlphaFoldDB" id="A0A2T6B1H4"/>
<keyword evidence="2" id="KW-1185">Reference proteome</keyword>
<dbReference type="InterPro" id="IPR027417">
    <property type="entry name" value="P-loop_NTPase"/>
</dbReference>
<dbReference type="Proteomes" id="UP000244224">
    <property type="component" value="Unassembled WGS sequence"/>
</dbReference>
<accession>A0A2T6B1H4</accession>
<sequence length="279" mass="29286">MVAVSSGQADPAGNRVVVIHAGFHKTGTTSVQAALAAHREALAPVFALQLPRGPAFRTLTRAARLWSAERRPMAMRLYRQALAQWLGGLDLAAGQGLIVSSEDLAGHMPGDFGITDYGAAPRLLAELARGLRAAFPGADLRVVLGTRAPGAWLASLHWQQAKRHTMLEDATAFADRMAGAVRTGPVLEAVARATGAPVHAAPLEEQAQRRLGPVEAIYDAAGLGADLRAHLAPVPAANRGAPAQLVAAFVALNRQTMPRADRQAAKDALLAQFRAGLPL</sequence>
<proteinExistence type="predicted"/>
<protein>
    <recommendedName>
        <fullName evidence="3">Sulfotransferase family protein</fullName>
    </recommendedName>
</protein>
<gene>
    <name evidence="1" type="ORF">C8N34_10643</name>
</gene>
<dbReference type="Gene3D" id="3.40.50.300">
    <property type="entry name" value="P-loop containing nucleotide triphosphate hydrolases"/>
    <property type="match status" value="1"/>
</dbReference>
<evidence type="ECO:0000313" key="2">
    <source>
        <dbReference type="Proteomes" id="UP000244224"/>
    </source>
</evidence>
<dbReference type="OrthoDB" id="7705857at2"/>